<dbReference type="InterPro" id="IPR017978">
    <property type="entry name" value="GPCR_3_C"/>
</dbReference>
<dbReference type="AlphaFoldDB" id="A0A1Y1UZ41"/>
<proteinExistence type="predicted"/>
<evidence type="ECO:0000256" key="5">
    <source>
        <dbReference type="SAM" id="Phobius"/>
    </source>
</evidence>
<feature type="transmembrane region" description="Helical" evidence="5">
    <location>
        <begin position="214"/>
        <end position="233"/>
    </location>
</feature>
<gene>
    <name evidence="7" type="ORF">BCR36DRAFT_362122</name>
</gene>
<comment type="caution">
    <text evidence="7">The sequence shown here is derived from an EMBL/GenBank/DDBJ whole genome shotgun (WGS) entry which is preliminary data.</text>
</comment>
<keyword evidence="4 5" id="KW-0472">Membrane</keyword>
<evidence type="ECO:0000256" key="4">
    <source>
        <dbReference type="ARBA" id="ARBA00023136"/>
    </source>
</evidence>
<comment type="subcellular location">
    <subcellularLocation>
        <location evidence="1">Membrane</location>
        <topology evidence="1">Multi-pass membrane protein</topology>
    </subcellularLocation>
</comment>
<reference evidence="7 8" key="2">
    <citation type="submission" date="2016-08" db="EMBL/GenBank/DDBJ databases">
        <title>Pervasive Adenine N6-methylation of Active Genes in Fungi.</title>
        <authorList>
            <consortium name="DOE Joint Genome Institute"/>
            <person name="Mondo S.J."/>
            <person name="Dannebaum R.O."/>
            <person name="Kuo R.C."/>
            <person name="Labutti K."/>
            <person name="Haridas S."/>
            <person name="Kuo A."/>
            <person name="Salamov A."/>
            <person name="Ahrendt S.R."/>
            <person name="Lipzen A."/>
            <person name="Sullivan W."/>
            <person name="Andreopoulos W.B."/>
            <person name="Clum A."/>
            <person name="Lindquist E."/>
            <person name="Daum C."/>
            <person name="Ramamoorthy G.K."/>
            <person name="Gryganskyi A."/>
            <person name="Culley D."/>
            <person name="Magnuson J.K."/>
            <person name="James T.Y."/>
            <person name="O'Malley M.A."/>
            <person name="Stajich J.E."/>
            <person name="Spatafora J.W."/>
            <person name="Visel A."/>
            <person name="Grigoriev I.V."/>
        </authorList>
    </citation>
    <scope>NUCLEOTIDE SEQUENCE [LARGE SCALE GENOMIC DNA]</scope>
    <source>
        <strain evidence="8">finn</strain>
    </source>
</reference>
<evidence type="ECO:0000313" key="8">
    <source>
        <dbReference type="Proteomes" id="UP000193719"/>
    </source>
</evidence>
<protein>
    <recommendedName>
        <fullName evidence="6">G-protein coupled receptors family 3 profile domain-containing protein</fullName>
    </recommendedName>
</protein>
<reference evidence="7 8" key="1">
    <citation type="submission" date="2016-08" db="EMBL/GenBank/DDBJ databases">
        <title>Genomes of anaerobic fungi encode conserved fungal cellulosomes for biomass hydrolysis.</title>
        <authorList>
            <consortium name="DOE Joint Genome Institute"/>
            <person name="Haitjema C.H."/>
            <person name="Gilmore S.P."/>
            <person name="Henske J.K."/>
            <person name="Solomon K.V."/>
            <person name="De Groot R."/>
            <person name="Kuo A."/>
            <person name="Mondo S.J."/>
            <person name="Salamov A.A."/>
            <person name="Labutti K."/>
            <person name="Zhao Z."/>
            <person name="Chiniquy J."/>
            <person name="Barry K."/>
            <person name="Brewer H.M."/>
            <person name="Purvine S.O."/>
            <person name="Wright A.T."/>
            <person name="Boxma B."/>
            <person name="Van Alen T."/>
            <person name="Hackstein J.H."/>
            <person name="Baker S.E."/>
            <person name="Grigoriev I.V."/>
            <person name="O'Malley M.A."/>
        </authorList>
    </citation>
    <scope>NUCLEOTIDE SEQUENCE [LARGE SCALE GENOMIC DNA]</scope>
    <source>
        <strain evidence="8">finn</strain>
    </source>
</reference>
<organism evidence="7 8">
    <name type="scientific">Piromyces finnis</name>
    <dbReference type="NCBI Taxonomy" id="1754191"/>
    <lineage>
        <taxon>Eukaryota</taxon>
        <taxon>Fungi</taxon>
        <taxon>Fungi incertae sedis</taxon>
        <taxon>Chytridiomycota</taxon>
        <taxon>Chytridiomycota incertae sedis</taxon>
        <taxon>Neocallimastigomycetes</taxon>
        <taxon>Neocallimastigales</taxon>
        <taxon>Neocallimastigaceae</taxon>
        <taxon>Piromyces</taxon>
    </lineage>
</organism>
<evidence type="ECO:0000256" key="1">
    <source>
        <dbReference type="ARBA" id="ARBA00004141"/>
    </source>
</evidence>
<sequence length="381" mass="44255">MKLDSDSIDTINMLSGETILKKINFVIEDDFDQVINTDPIEKISDLIFFNIEMNDTYNAKLIGQTGFYCDIGICTIPSFKVVGIPGNYELIISLQTFGNYIEFNNSKIEVGLTINECNDSYLYQDIENIGIKSCYLPKCNPSCNTGKCININICDCSNSQYVGLYCNEYYKTEKTEILDLVVKIISYSLTFITILLLIGIWVFKKNEKVKAASFDFLVLILIGIIINNMYLIVLTKKQDSVENCVAEYLFKNVGFSLVFGCILGKTLRIFIIFENNRKLKFLIRKKPMYSIVFSILLFHLATTLIMTLKNEVHLNIQEITYNGKKQQYNSCSFPPLKKIGYIILFFFKIYIYNNLLIKIFKKKFYGKHYYYFHRICMIIWK</sequence>
<dbReference type="Pfam" id="PF00003">
    <property type="entry name" value="7tm_3"/>
    <property type="match status" value="1"/>
</dbReference>
<feature type="transmembrane region" description="Helical" evidence="5">
    <location>
        <begin position="253"/>
        <end position="275"/>
    </location>
</feature>
<keyword evidence="8" id="KW-1185">Reference proteome</keyword>
<dbReference type="Proteomes" id="UP000193719">
    <property type="component" value="Unassembled WGS sequence"/>
</dbReference>
<feature type="domain" description="G-protein coupled receptors family 3 profile" evidence="6">
    <location>
        <begin position="176"/>
        <end position="356"/>
    </location>
</feature>
<name>A0A1Y1UZ41_9FUNG</name>
<evidence type="ECO:0000256" key="3">
    <source>
        <dbReference type="ARBA" id="ARBA00022989"/>
    </source>
</evidence>
<feature type="transmembrane region" description="Helical" evidence="5">
    <location>
        <begin position="339"/>
        <end position="357"/>
    </location>
</feature>
<dbReference type="GO" id="GO:0004930">
    <property type="term" value="F:G protein-coupled receptor activity"/>
    <property type="evidence" value="ECO:0007669"/>
    <property type="project" value="InterPro"/>
</dbReference>
<dbReference type="EMBL" id="MCFH01000062">
    <property type="protein sequence ID" value="ORX42624.1"/>
    <property type="molecule type" value="Genomic_DNA"/>
</dbReference>
<evidence type="ECO:0000259" key="6">
    <source>
        <dbReference type="Pfam" id="PF00003"/>
    </source>
</evidence>
<evidence type="ECO:0000256" key="2">
    <source>
        <dbReference type="ARBA" id="ARBA00022692"/>
    </source>
</evidence>
<dbReference type="GO" id="GO:0016020">
    <property type="term" value="C:membrane"/>
    <property type="evidence" value="ECO:0007669"/>
    <property type="project" value="UniProtKB-SubCell"/>
</dbReference>
<accession>A0A1Y1UZ41</accession>
<evidence type="ECO:0000313" key="7">
    <source>
        <dbReference type="EMBL" id="ORX42624.1"/>
    </source>
</evidence>
<keyword evidence="3 5" id="KW-1133">Transmembrane helix</keyword>
<keyword evidence="2 5" id="KW-0812">Transmembrane</keyword>
<dbReference type="OrthoDB" id="10584274at2759"/>
<feature type="transmembrane region" description="Helical" evidence="5">
    <location>
        <begin position="184"/>
        <end position="202"/>
    </location>
</feature>
<feature type="transmembrane region" description="Helical" evidence="5">
    <location>
        <begin position="287"/>
        <end position="308"/>
    </location>
</feature>